<dbReference type="GO" id="GO:0003700">
    <property type="term" value="F:DNA-binding transcription factor activity"/>
    <property type="evidence" value="ECO:0007669"/>
    <property type="project" value="InterPro"/>
</dbReference>
<dbReference type="SUPFAM" id="SSF88659">
    <property type="entry name" value="Sigma3 and sigma4 domains of RNA polymerase sigma factors"/>
    <property type="match status" value="1"/>
</dbReference>
<dbReference type="RefSeq" id="WP_090856628.1">
    <property type="nucleotide sequence ID" value="NZ_FNJU01000009.1"/>
</dbReference>
<dbReference type="Pfam" id="PF04542">
    <property type="entry name" value="Sigma70_r2"/>
    <property type="match status" value="1"/>
</dbReference>
<protein>
    <submittedName>
        <fullName evidence="2">DNA-directed RNA polymerase</fullName>
    </submittedName>
</protein>
<dbReference type="InterPro" id="IPR013324">
    <property type="entry name" value="RNA_pol_sigma_r3/r4-like"/>
</dbReference>
<accession>A0A1H0W4E1</accession>
<dbReference type="EMBL" id="FNJU01000009">
    <property type="protein sequence ID" value="SDP85590.1"/>
    <property type="molecule type" value="Genomic_DNA"/>
</dbReference>
<gene>
    <name evidence="2" type="ORF">SAMN05216565_10949</name>
</gene>
<dbReference type="Proteomes" id="UP000199159">
    <property type="component" value="Unassembled WGS sequence"/>
</dbReference>
<keyword evidence="3" id="KW-1185">Reference proteome</keyword>
<reference evidence="3" key="1">
    <citation type="submission" date="2016-10" db="EMBL/GenBank/DDBJ databases">
        <authorList>
            <person name="Varghese N."/>
            <person name="Submissions S."/>
        </authorList>
    </citation>
    <scope>NUCLEOTIDE SEQUENCE [LARGE SCALE GENOMIC DNA]</scope>
    <source>
        <strain evidence="3">IBRC-M10078</strain>
    </source>
</reference>
<dbReference type="GO" id="GO:0000428">
    <property type="term" value="C:DNA-directed RNA polymerase complex"/>
    <property type="evidence" value="ECO:0007669"/>
    <property type="project" value="UniProtKB-KW"/>
</dbReference>
<dbReference type="NCBIfam" id="NF005248">
    <property type="entry name" value="PRK06759.1"/>
    <property type="match status" value="1"/>
</dbReference>
<dbReference type="AlphaFoldDB" id="A0A1H0W4E1"/>
<evidence type="ECO:0000313" key="3">
    <source>
        <dbReference type="Proteomes" id="UP000199159"/>
    </source>
</evidence>
<keyword evidence="2" id="KW-0240">DNA-directed RNA polymerase</keyword>
<dbReference type="NCBIfam" id="TIGR02937">
    <property type="entry name" value="sigma70-ECF"/>
    <property type="match status" value="1"/>
</dbReference>
<proteinExistence type="predicted"/>
<dbReference type="GO" id="GO:0006352">
    <property type="term" value="P:DNA-templated transcription initiation"/>
    <property type="evidence" value="ECO:0007669"/>
    <property type="project" value="InterPro"/>
</dbReference>
<dbReference type="Gene3D" id="1.10.1740.10">
    <property type="match status" value="1"/>
</dbReference>
<sequence>MSQPFEKLVDDYKPLILTIMKKLHLYRDHEAFYQIGLIALWEAHCRFDPKKGGFSTFAYSTIRGRLLEYLTKENQFYDRFCQGLPSEEGFHLEDPNPNLPFESDTMEHYCTGLSDNQRKWVQKRIIEDKRIIDIAKEEEVTTDAVKSWGRAAIKKMRMNILN</sequence>
<dbReference type="SUPFAM" id="SSF88946">
    <property type="entry name" value="Sigma2 domain of RNA polymerase sigma factors"/>
    <property type="match status" value="1"/>
</dbReference>
<evidence type="ECO:0000313" key="2">
    <source>
        <dbReference type="EMBL" id="SDP85590.1"/>
    </source>
</evidence>
<dbReference type="STRING" id="930152.SAMN05216565_10949"/>
<organism evidence="2 3">
    <name type="scientific">Litchfieldia salsa</name>
    <dbReference type="NCBI Taxonomy" id="930152"/>
    <lineage>
        <taxon>Bacteria</taxon>
        <taxon>Bacillati</taxon>
        <taxon>Bacillota</taxon>
        <taxon>Bacilli</taxon>
        <taxon>Bacillales</taxon>
        <taxon>Bacillaceae</taxon>
        <taxon>Litchfieldia</taxon>
    </lineage>
</organism>
<dbReference type="InterPro" id="IPR014284">
    <property type="entry name" value="RNA_pol_sigma-70_dom"/>
</dbReference>
<dbReference type="InterPro" id="IPR013325">
    <property type="entry name" value="RNA_pol_sigma_r2"/>
</dbReference>
<dbReference type="InterPro" id="IPR007627">
    <property type="entry name" value="RNA_pol_sigma70_r2"/>
</dbReference>
<keyword evidence="2" id="KW-0804">Transcription</keyword>
<feature type="domain" description="RNA polymerase sigma-70 region 2" evidence="1">
    <location>
        <begin position="8"/>
        <end position="74"/>
    </location>
</feature>
<name>A0A1H0W4E1_9BACI</name>
<dbReference type="OrthoDB" id="9783788at2"/>
<evidence type="ECO:0000259" key="1">
    <source>
        <dbReference type="Pfam" id="PF04542"/>
    </source>
</evidence>